<evidence type="ECO:0000256" key="7">
    <source>
        <dbReference type="HAMAP-Rule" id="MF_01147"/>
    </source>
</evidence>
<comment type="similarity">
    <text evidence="1 7">Belongs to the Lgt family.</text>
</comment>
<feature type="transmembrane region" description="Helical" evidence="7">
    <location>
        <begin position="87"/>
        <end position="105"/>
    </location>
</feature>
<evidence type="ECO:0000256" key="5">
    <source>
        <dbReference type="ARBA" id="ARBA00022989"/>
    </source>
</evidence>
<dbReference type="PANTHER" id="PTHR30589:SF0">
    <property type="entry name" value="PHOSPHATIDYLGLYCEROL--PROLIPOPROTEIN DIACYLGLYCERYL TRANSFERASE"/>
    <property type="match status" value="1"/>
</dbReference>
<keyword evidence="11" id="KW-1185">Reference proteome</keyword>
<evidence type="ECO:0000256" key="3">
    <source>
        <dbReference type="ARBA" id="ARBA00022679"/>
    </source>
</evidence>
<evidence type="ECO:0000313" key="9">
    <source>
        <dbReference type="EMBL" id="SEM25308.1"/>
    </source>
</evidence>
<dbReference type="AlphaFoldDB" id="A0A1H7WWK0"/>
<feature type="transmembrane region" description="Helical" evidence="7">
    <location>
        <begin position="186"/>
        <end position="204"/>
    </location>
</feature>
<feature type="binding site" evidence="7">
    <location>
        <position position="130"/>
    </location>
    <ligand>
        <name>a 1,2-diacyl-sn-glycero-3-phospho-(1'-sn-glycerol)</name>
        <dbReference type="ChEBI" id="CHEBI:64716"/>
    </ligand>
</feature>
<evidence type="ECO:0000256" key="2">
    <source>
        <dbReference type="ARBA" id="ARBA00022475"/>
    </source>
</evidence>
<keyword evidence="3 7" id="KW-0808">Transferase</keyword>
<dbReference type="GO" id="GO:0005886">
    <property type="term" value="C:plasma membrane"/>
    <property type="evidence" value="ECO:0007669"/>
    <property type="project" value="UniProtKB-SubCell"/>
</dbReference>
<gene>
    <name evidence="7 8" type="primary">lgt</name>
    <name evidence="8" type="ORF">APU01nite_22770</name>
    <name evidence="9" type="ORF">SAMN04488100_1407</name>
</gene>
<dbReference type="Proteomes" id="UP000321425">
    <property type="component" value="Unassembled WGS sequence"/>
</dbReference>
<dbReference type="EMBL" id="BJUX01000040">
    <property type="protein sequence ID" value="GEK90238.1"/>
    <property type="molecule type" value="Genomic_DNA"/>
</dbReference>
<dbReference type="Proteomes" id="UP000198548">
    <property type="component" value="Unassembled WGS sequence"/>
</dbReference>
<dbReference type="OrthoDB" id="871140at2"/>
<name>A0A1H7WWK0_9LACT</name>
<evidence type="ECO:0000313" key="11">
    <source>
        <dbReference type="Proteomes" id="UP000321425"/>
    </source>
</evidence>
<dbReference type="HAMAP" id="MF_01147">
    <property type="entry name" value="Lgt"/>
    <property type="match status" value="1"/>
</dbReference>
<comment type="catalytic activity">
    <reaction evidence="7">
        <text>L-cysteinyl-[prolipoprotein] + a 1,2-diacyl-sn-glycero-3-phospho-(1'-sn-glycerol) = an S-1,2-diacyl-sn-glyceryl-L-cysteinyl-[prolipoprotein] + sn-glycerol 1-phosphate + H(+)</text>
        <dbReference type="Rhea" id="RHEA:56712"/>
        <dbReference type="Rhea" id="RHEA-COMP:14679"/>
        <dbReference type="Rhea" id="RHEA-COMP:14680"/>
        <dbReference type="ChEBI" id="CHEBI:15378"/>
        <dbReference type="ChEBI" id="CHEBI:29950"/>
        <dbReference type="ChEBI" id="CHEBI:57685"/>
        <dbReference type="ChEBI" id="CHEBI:64716"/>
        <dbReference type="ChEBI" id="CHEBI:140658"/>
        <dbReference type="EC" id="2.5.1.145"/>
    </reaction>
</comment>
<organism evidence="9 10">
    <name type="scientific">Alkalibacterium putridalgicola</name>
    <dbReference type="NCBI Taxonomy" id="426703"/>
    <lineage>
        <taxon>Bacteria</taxon>
        <taxon>Bacillati</taxon>
        <taxon>Bacillota</taxon>
        <taxon>Bacilli</taxon>
        <taxon>Lactobacillales</taxon>
        <taxon>Carnobacteriaceae</taxon>
        <taxon>Alkalibacterium</taxon>
    </lineage>
</organism>
<reference evidence="9 10" key="1">
    <citation type="submission" date="2016-10" db="EMBL/GenBank/DDBJ databases">
        <authorList>
            <person name="de Groot N.N."/>
        </authorList>
    </citation>
    <scope>NUCLEOTIDE SEQUENCE [LARGE SCALE GENOMIC DNA]</scope>
    <source>
        <strain evidence="9 10">DSM 19182</strain>
    </source>
</reference>
<dbReference type="NCBIfam" id="TIGR00544">
    <property type="entry name" value="lgt"/>
    <property type="match status" value="1"/>
</dbReference>
<feature type="transmembrane region" description="Helical" evidence="7">
    <location>
        <begin position="117"/>
        <end position="138"/>
    </location>
</feature>
<feature type="transmembrane region" description="Helical" evidence="7">
    <location>
        <begin position="12"/>
        <end position="31"/>
    </location>
</feature>
<dbReference type="PANTHER" id="PTHR30589">
    <property type="entry name" value="PROLIPOPROTEIN DIACYLGLYCERYL TRANSFERASE"/>
    <property type="match status" value="1"/>
</dbReference>
<evidence type="ECO:0000313" key="8">
    <source>
        <dbReference type="EMBL" id="GEK90238.1"/>
    </source>
</evidence>
<dbReference type="EC" id="2.5.1.145" evidence="7"/>
<dbReference type="RefSeq" id="WP_091489647.1">
    <property type="nucleotide sequence ID" value="NZ_BJUX01000040.1"/>
</dbReference>
<accession>A0A1H7WWK0</accession>
<feature type="transmembrane region" description="Helical" evidence="7">
    <location>
        <begin position="256"/>
        <end position="276"/>
    </location>
</feature>
<sequence length="282" mass="31527">MVELFNIGHYGINLLGVTTALGMLIGLLLVQKEGKRKRLDEDTIMNLSIYTVLLGILGARLGYIIFFDPSKYLENPVEIFNITQGGLSIQGAIIVAGIFVFWYTKKKNLPLGKTADTIVPGVILGQAIGRVGCDVFGIPMKGNWPWGVMVRGELMHPAQLYEVALNLILFLIIWKRRYTAKFEGELFYIYIIGFAVNRFIVEFFRTNPQAVGPFSIAHVLSLAIIAAGILSLIYNRNKNDDFHVSDNIEEVSLSGSWVYGVIAGAFVLAVIFYYGIHFFYSR</sequence>
<dbReference type="InterPro" id="IPR001640">
    <property type="entry name" value="Lgt"/>
</dbReference>
<keyword evidence="5 7" id="KW-1133">Transmembrane helix</keyword>
<dbReference type="EMBL" id="FOBL01000040">
    <property type="protein sequence ID" value="SEM25308.1"/>
    <property type="molecule type" value="Genomic_DNA"/>
</dbReference>
<keyword evidence="9" id="KW-0449">Lipoprotein</keyword>
<dbReference type="GO" id="GO:0008961">
    <property type="term" value="F:phosphatidylglycerol-prolipoprotein diacylglyceryl transferase activity"/>
    <property type="evidence" value="ECO:0007669"/>
    <property type="project" value="UniProtKB-UniRule"/>
</dbReference>
<dbReference type="GO" id="GO:0042158">
    <property type="term" value="P:lipoprotein biosynthetic process"/>
    <property type="evidence" value="ECO:0007669"/>
    <property type="project" value="UniProtKB-UniRule"/>
</dbReference>
<keyword evidence="2 7" id="KW-1003">Cell membrane</keyword>
<evidence type="ECO:0000256" key="6">
    <source>
        <dbReference type="ARBA" id="ARBA00023136"/>
    </source>
</evidence>
<comment type="subcellular location">
    <subcellularLocation>
        <location evidence="7">Cell membrane</location>
        <topology evidence="7">Multi-pass membrane protein</topology>
    </subcellularLocation>
</comment>
<feature type="transmembrane region" description="Helical" evidence="7">
    <location>
        <begin position="43"/>
        <end position="67"/>
    </location>
</feature>
<keyword evidence="6 7" id="KW-0472">Membrane</keyword>
<reference evidence="8 11" key="2">
    <citation type="submission" date="2019-07" db="EMBL/GenBank/DDBJ databases">
        <title>Whole genome shotgun sequence of Alkalibacterium putridalgicola NBRC 103243.</title>
        <authorList>
            <person name="Hosoyama A."/>
            <person name="Uohara A."/>
            <person name="Ohji S."/>
            <person name="Ichikawa N."/>
        </authorList>
    </citation>
    <scope>NUCLEOTIDE SEQUENCE [LARGE SCALE GENOMIC DNA]</scope>
    <source>
        <strain evidence="8 11">NBRC 103243</strain>
    </source>
</reference>
<dbReference type="Pfam" id="PF01790">
    <property type="entry name" value="LGT"/>
    <property type="match status" value="1"/>
</dbReference>
<comment type="pathway">
    <text evidence="7">Protein modification; lipoprotein biosynthesis (diacylglyceryl transfer).</text>
</comment>
<feature type="transmembrane region" description="Helical" evidence="7">
    <location>
        <begin position="158"/>
        <end position="174"/>
    </location>
</feature>
<proteinExistence type="inferred from homology"/>
<evidence type="ECO:0000256" key="1">
    <source>
        <dbReference type="ARBA" id="ARBA00007150"/>
    </source>
</evidence>
<comment type="function">
    <text evidence="7">Catalyzes the transfer of the diacylglyceryl group from phosphatidylglycerol to the sulfhydryl group of the N-terminal cysteine of a prolipoprotein, the first step in the formation of mature lipoproteins.</text>
</comment>
<evidence type="ECO:0000313" key="10">
    <source>
        <dbReference type="Proteomes" id="UP000198548"/>
    </source>
</evidence>
<protein>
    <recommendedName>
        <fullName evidence="7">Phosphatidylglycerol--prolipoprotein diacylglyceryl transferase</fullName>
        <ecNumber evidence="7">2.5.1.145</ecNumber>
    </recommendedName>
</protein>
<feature type="transmembrane region" description="Helical" evidence="7">
    <location>
        <begin position="216"/>
        <end position="235"/>
    </location>
</feature>
<dbReference type="UniPathway" id="UPA00664"/>
<keyword evidence="4 7" id="KW-0812">Transmembrane</keyword>
<evidence type="ECO:0000256" key="4">
    <source>
        <dbReference type="ARBA" id="ARBA00022692"/>
    </source>
</evidence>
<dbReference type="STRING" id="426703.SAMN04488100_1407"/>